<feature type="transmembrane region" description="Helical" evidence="8">
    <location>
        <begin position="146"/>
        <end position="164"/>
    </location>
</feature>
<keyword evidence="11" id="KW-1185">Reference proteome</keyword>
<reference evidence="10 12" key="2">
    <citation type="submission" date="2016-10" db="EMBL/GenBank/DDBJ databases">
        <authorList>
            <person name="de Groot N.N."/>
        </authorList>
    </citation>
    <scope>NUCLEOTIDE SEQUENCE [LARGE SCALE GENOMIC DNA]</scope>
    <source>
        <strain evidence="10 12">DSM 2895</strain>
    </source>
</reference>
<dbReference type="PATRIC" id="fig|47500.8.peg.6934"/>
<evidence type="ECO:0000313" key="10">
    <source>
        <dbReference type="EMBL" id="SDI34666.1"/>
    </source>
</evidence>
<dbReference type="OrthoDB" id="2380120at2"/>
<feature type="transmembrane region" description="Helical" evidence="8">
    <location>
        <begin position="303"/>
        <end position="322"/>
    </location>
</feature>
<evidence type="ECO:0000256" key="4">
    <source>
        <dbReference type="ARBA" id="ARBA00022544"/>
    </source>
</evidence>
<gene>
    <name evidence="9" type="ORF">AF333_09645</name>
    <name evidence="10" type="ORF">SAMN04487909_103157</name>
</gene>
<sequence>MNKSKKREITLLQYILGINTAQVGTNILRLPADLAGVASTDGWIAIIGGWIITLIASLCMVGVMAKHPGATIYDVLTRYLGKWVGRTWILVWMASALFIAVVICYRVVILIKVFILSNTPHFLLALIFLIPVCMVLWGGIRILARYSQFIFFFTLGLPILLLIPLKDAEWIYMLPVLKEGWLPILHAVPLTIVSFVGFEIAWILYPYLKNKQAAAKGIIIANSITLLVYLQITLSCFLYFSPDELPEFLWPTLALVKPIQFPFLERFEIIFVSFYMFTLSAVILPFLFIVTKNINYFFNKRNWQLPPYILPLLLLVSFLIYIPTYSQLQVVNKFWSQIAYIVSYTFPILFYLYVTLSARWKNRKTI</sequence>
<comment type="subcellular location">
    <subcellularLocation>
        <location evidence="1">Membrane</location>
        <topology evidence="1">Multi-pass membrane protein</topology>
    </subcellularLocation>
</comment>
<feature type="transmembrane region" description="Helical" evidence="8">
    <location>
        <begin position="12"/>
        <end position="30"/>
    </location>
</feature>
<proteinExistence type="inferred from homology"/>
<dbReference type="Gene3D" id="1.20.1740.10">
    <property type="entry name" value="Amino acid/polyamine transporter I"/>
    <property type="match status" value="1"/>
</dbReference>
<evidence type="ECO:0000256" key="2">
    <source>
        <dbReference type="ARBA" id="ARBA00007998"/>
    </source>
</evidence>
<dbReference type="PANTHER" id="PTHR34975">
    <property type="entry name" value="SPORE GERMINATION PROTEIN A2"/>
    <property type="match status" value="1"/>
</dbReference>
<evidence type="ECO:0000313" key="12">
    <source>
        <dbReference type="Proteomes" id="UP000182836"/>
    </source>
</evidence>
<dbReference type="PANTHER" id="PTHR34975:SF2">
    <property type="entry name" value="SPORE GERMINATION PROTEIN A2"/>
    <property type="match status" value="1"/>
</dbReference>
<dbReference type="Proteomes" id="UP000182836">
    <property type="component" value="Unassembled WGS sequence"/>
</dbReference>
<dbReference type="RefSeq" id="WP_043066043.1">
    <property type="nucleotide sequence ID" value="NZ_BJOA01000030.1"/>
</dbReference>
<evidence type="ECO:0000256" key="6">
    <source>
        <dbReference type="ARBA" id="ARBA00022989"/>
    </source>
</evidence>
<comment type="similarity">
    <text evidence="2">Belongs to the amino acid-polyamine-organocation (APC) superfamily. Spore germination protein (SGP) (TC 2.A.3.9) family.</text>
</comment>
<feature type="transmembrane region" description="Helical" evidence="8">
    <location>
        <begin position="334"/>
        <end position="354"/>
    </location>
</feature>
<dbReference type="STRING" id="47500.AF333_09645"/>
<feature type="transmembrane region" description="Helical" evidence="8">
    <location>
        <begin position="269"/>
        <end position="291"/>
    </location>
</feature>
<dbReference type="GO" id="GO:0009847">
    <property type="term" value="P:spore germination"/>
    <property type="evidence" value="ECO:0007669"/>
    <property type="project" value="InterPro"/>
</dbReference>
<evidence type="ECO:0000256" key="1">
    <source>
        <dbReference type="ARBA" id="ARBA00004141"/>
    </source>
</evidence>
<evidence type="ECO:0000256" key="5">
    <source>
        <dbReference type="ARBA" id="ARBA00022692"/>
    </source>
</evidence>
<evidence type="ECO:0000256" key="3">
    <source>
        <dbReference type="ARBA" id="ARBA00022448"/>
    </source>
</evidence>
<dbReference type="EMBL" id="LGUG01000004">
    <property type="protein sequence ID" value="KON95699.1"/>
    <property type="molecule type" value="Genomic_DNA"/>
</dbReference>
<keyword evidence="3" id="KW-0813">Transport</keyword>
<organism evidence="9 11">
    <name type="scientific">Aneurinibacillus migulanus</name>
    <name type="common">Bacillus migulanus</name>
    <dbReference type="NCBI Taxonomy" id="47500"/>
    <lineage>
        <taxon>Bacteria</taxon>
        <taxon>Bacillati</taxon>
        <taxon>Bacillota</taxon>
        <taxon>Bacilli</taxon>
        <taxon>Bacillales</taxon>
        <taxon>Paenibacillaceae</taxon>
        <taxon>Aneurinibacillus group</taxon>
        <taxon>Aneurinibacillus</taxon>
    </lineage>
</organism>
<feature type="transmembrane region" description="Helical" evidence="8">
    <location>
        <begin position="217"/>
        <end position="240"/>
    </location>
</feature>
<name>A0A0D1XU71_ANEMI</name>
<evidence type="ECO:0000256" key="8">
    <source>
        <dbReference type="SAM" id="Phobius"/>
    </source>
</evidence>
<evidence type="ECO:0000313" key="9">
    <source>
        <dbReference type="EMBL" id="KON95699.1"/>
    </source>
</evidence>
<dbReference type="Pfam" id="PF03845">
    <property type="entry name" value="Spore_permease"/>
    <property type="match status" value="1"/>
</dbReference>
<dbReference type="EMBL" id="FNED01000003">
    <property type="protein sequence ID" value="SDI34666.1"/>
    <property type="molecule type" value="Genomic_DNA"/>
</dbReference>
<feature type="transmembrane region" description="Helical" evidence="8">
    <location>
        <begin position="87"/>
        <end position="115"/>
    </location>
</feature>
<keyword evidence="6 8" id="KW-1133">Transmembrane helix</keyword>
<dbReference type="GO" id="GO:0016020">
    <property type="term" value="C:membrane"/>
    <property type="evidence" value="ECO:0007669"/>
    <property type="project" value="UniProtKB-SubCell"/>
</dbReference>
<reference evidence="9 11" key="1">
    <citation type="submission" date="2015-07" db="EMBL/GenBank/DDBJ databases">
        <title>Fjat-14205 dsm 2895.</title>
        <authorList>
            <person name="Liu B."/>
            <person name="Wang J."/>
            <person name="Zhu Y."/>
            <person name="Liu G."/>
            <person name="Chen Q."/>
            <person name="Chen Z."/>
            <person name="Lan J."/>
            <person name="Che J."/>
            <person name="Ge C."/>
            <person name="Shi H."/>
            <person name="Pan Z."/>
            <person name="Liu X."/>
        </authorList>
    </citation>
    <scope>NUCLEOTIDE SEQUENCE [LARGE SCALE GENOMIC DNA]</scope>
    <source>
        <strain evidence="9 11">DSM 2895</strain>
    </source>
</reference>
<dbReference type="Proteomes" id="UP000037269">
    <property type="component" value="Unassembled WGS sequence"/>
</dbReference>
<keyword evidence="7 8" id="KW-0472">Membrane</keyword>
<dbReference type="NCBIfam" id="TIGR00912">
    <property type="entry name" value="2A0309"/>
    <property type="match status" value="1"/>
</dbReference>
<dbReference type="InterPro" id="IPR004761">
    <property type="entry name" value="Spore_GerAB"/>
</dbReference>
<evidence type="ECO:0000256" key="7">
    <source>
        <dbReference type="ARBA" id="ARBA00023136"/>
    </source>
</evidence>
<keyword evidence="4" id="KW-0309">Germination</keyword>
<feature type="transmembrane region" description="Helical" evidence="8">
    <location>
        <begin position="42"/>
        <end position="66"/>
    </location>
</feature>
<dbReference type="AlphaFoldDB" id="A0A0D1XU71"/>
<keyword evidence="5 8" id="KW-0812">Transmembrane</keyword>
<feature type="transmembrane region" description="Helical" evidence="8">
    <location>
        <begin position="184"/>
        <end position="205"/>
    </location>
</feature>
<accession>A0A0D1XU71</accession>
<evidence type="ECO:0000313" key="11">
    <source>
        <dbReference type="Proteomes" id="UP000037269"/>
    </source>
</evidence>
<protein>
    <submittedName>
        <fullName evidence="10">Spore germination protein (Amino acid permease)</fullName>
    </submittedName>
    <submittedName>
        <fullName evidence="9">Spore gernimation protein</fullName>
    </submittedName>
</protein>
<feature type="transmembrane region" description="Helical" evidence="8">
    <location>
        <begin position="121"/>
        <end position="139"/>
    </location>
</feature>